<dbReference type="EMBL" id="SSND01000001">
    <property type="protein sequence ID" value="THD85672.1"/>
    <property type="molecule type" value="Genomic_DNA"/>
</dbReference>
<proteinExistence type="predicted"/>
<keyword evidence="3" id="KW-1185">Reference proteome</keyword>
<dbReference type="Pfam" id="PF12705">
    <property type="entry name" value="PDDEXK_1"/>
    <property type="match status" value="1"/>
</dbReference>
<evidence type="ECO:0000313" key="3">
    <source>
        <dbReference type="Proteomes" id="UP000309450"/>
    </source>
</evidence>
<dbReference type="NCBIfam" id="TIGR02786">
    <property type="entry name" value="addB_alphas"/>
    <property type="match status" value="1"/>
</dbReference>
<dbReference type="SUPFAM" id="SSF52540">
    <property type="entry name" value="P-loop containing nucleoside triphosphate hydrolases"/>
    <property type="match status" value="1"/>
</dbReference>
<evidence type="ECO:0000259" key="1">
    <source>
        <dbReference type="Pfam" id="PF12705"/>
    </source>
</evidence>
<dbReference type="Gene3D" id="3.90.320.10">
    <property type="match status" value="1"/>
</dbReference>
<dbReference type="InterPro" id="IPR027417">
    <property type="entry name" value="P-loop_NTPase"/>
</dbReference>
<dbReference type="Proteomes" id="UP000309450">
    <property type="component" value="Unassembled WGS sequence"/>
</dbReference>
<dbReference type="AlphaFoldDB" id="A0A4V3V0X7"/>
<evidence type="ECO:0000313" key="2">
    <source>
        <dbReference type="EMBL" id="THD85672.1"/>
    </source>
</evidence>
<name>A0A4V3V0X7_9RHOB</name>
<comment type="caution">
    <text evidence="2">The sequence shown here is derived from an EMBL/GenBank/DDBJ whole genome shotgun (WGS) entry which is preliminary data.</text>
</comment>
<dbReference type="RefSeq" id="WP_136394043.1">
    <property type="nucleotide sequence ID" value="NZ_SSND01000001.1"/>
</dbReference>
<dbReference type="InterPro" id="IPR011604">
    <property type="entry name" value="PDDEXK-like_dom_sf"/>
</dbReference>
<feature type="domain" description="PD-(D/E)XK endonuclease-like" evidence="1">
    <location>
        <begin position="721"/>
        <end position="929"/>
    </location>
</feature>
<organism evidence="2 3">
    <name type="scientific">Aliigemmobacter aestuarii</name>
    <dbReference type="NCBI Taxonomy" id="1445661"/>
    <lineage>
        <taxon>Bacteria</taxon>
        <taxon>Pseudomonadati</taxon>
        <taxon>Pseudomonadota</taxon>
        <taxon>Alphaproteobacteria</taxon>
        <taxon>Rhodobacterales</taxon>
        <taxon>Paracoccaceae</taxon>
        <taxon>Aliigemmobacter</taxon>
    </lineage>
</organism>
<protein>
    <submittedName>
        <fullName evidence="2">Double-strand break repair protein AddB</fullName>
    </submittedName>
</protein>
<dbReference type="InterPro" id="IPR038726">
    <property type="entry name" value="PDDEXK_AddAB-type"/>
</dbReference>
<reference evidence="2 3" key="1">
    <citation type="submission" date="2019-04" db="EMBL/GenBank/DDBJ databases">
        <title>Draft genome sequence of Gemmobacter aestuarii sp. nov.</title>
        <authorList>
            <person name="Hameed A."/>
            <person name="Lin S.-Y."/>
            <person name="Shahina M."/>
            <person name="Lai W.-A."/>
            <person name="Young C.-C."/>
        </authorList>
    </citation>
    <scope>NUCLEOTIDE SEQUENCE [LARGE SCALE GENOMIC DNA]</scope>
    <source>
        <strain evidence="2 3">CC-PW-75</strain>
    </source>
</reference>
<sequence length="992" mass="108723">MDRARLFTGAEATGPRLFCLPPGVDFPRLLIAGLRARLQGQPPEAMARITLFVNTERMRRRIVDLMSAEGAGFLPRIRLVTDLAPEAARAGIAAPVPTLRRRLEIAQLVRRLLAVEPDLAPASAAYDLADSLADLIDEMQGEGVLPETVMGLDVSQHSAHWQRTQKILNIVVPLFTDGAAPDAQMQLRRTVEALAGVWKLTPPADPVVIAGSTGSRGTTAALMRLVAGLPQGAIVLPGYDDATPASVWDRLEDALTAEDHPQYRFHRLVQMMGIGHADIRPWVAARAPAPSRNRLVSLALRPAPITDQWIAEGATLDDLPSATEDMTLIEAENPRQEALALALILREAAESDIRVALITPDRGLTRMVTAALDRWGIRPDDSAGRPLGLTPPGRLLRHLAGLFGQRITGEDLLILLKHPLTATGADRGQHLLFSRDLELHIRKHGPAFPTAQTVSAWGNAQRTPERVAPWCEWIGRVLSALADPEGETGPIELSDHVARHLALAELLAQGPGSAPSSLWVREAGEMARSLMDNLATEAPHGGTMTNAEYRNLLDALIARGEVREDVVAHPRIMIWGTLEARVQGADLVLLAGLNDGIWPQLPPPDPWLNRQMRLAAGLLLPERRIGLSAHDFQQAIAAPRVVLSRSVRDAEAQTVPSRWLNRLSNLMAGLPDRRGPEALAAMRDRGRLWLDRARLLERPETALAPAPRPSPRPPVAARPDRLSVTTIARLIRDPYAVYARHVLRLSPLDPLTQSPDARLRGSVLHLILEAYVRERRKHATAGEPREMARARLMDITHRVLESEVPWPDARALWQARLARAADFFLDQDERHGGTPVVLETRGKVRLDPLDFTLTAQPDRIDLLPDGRIHLIDYKTGNPPSADAQKHFEKQLLIEAAMATRGAFSELGPVEPARATYVGLGASPEISEPDVDAATLETVWADLIRLIRRYMQADQGYTSRRAPAKADEAGDYDHLARYGEWGMGDAPGPEDVG</sequence>
<dbReference type="InterPro" id="IPR014153">
    <property type="entry name" value="Ds_break_AddB"/>
</dbReference>
<gene>
    <name evidence="2" type="primary">addB</name>
    <name evidence="2" type="ORF">E7811_08275</name>
</gene>
<dbReference type="OrthoDB" id="9780606at2"/>
<accession>A0A4V3V0X7</accession>